<keyword evidence="5" id="KW-0433">Leucine-rich repeat</keyword>
<evidence type="ECO:0000256" key="5">
    <source>
        <dbReference type="ARBA" id="ARBA00022614"/>
    </source>
</evidence>
<reference evidence="13" key="1">
    <citation type="submission" date="2020-07" db="EMBL/GenBank/DDBJ databases">
        <title>Ethylene signaling mediates host invasion by parasitic plants.</title>
        <authorList>
            <person name="Yoshida S."/>
        </authorList>
    </citation>
    <scope>NUCLEOTIDE SEQUENCE</scope>
    <source>
        <strain evidence="13">Okayama</strain>
    </source>
</reference>
<keyword evidence="4" id="KW-0963">Cytoplasm</keyword>
<comment type="caution">
    <text evidence="13">The sequence shown here is derived from an EMBL/GenBank/DDBJ whole genome shotgun (WGS) entry which is preliminary data.</text>
</comment>
<dbReference type="PANTHER" id="PTHR23155:SF1152">
    <property type="entry name" value="AAA+ ATPASE DOMAIN-CONTAINING PROTEIN"/>
    <property type="match status" value="1"/>
</dbReference>
<dbReference type="PRINTS" id="PR00364">
    <property type="entry name" value="DISEASERSIST"/>
</dbReference>
<dbReference type="SUPFAM" id="SSF52540">
    <property type="entry name" value="P-loop containing nucleoside triphosphate hydrolases"/>
    <property type="match status" value="1"/>
</dbReference>
<evidence type="ECO:0000313" key="13">
    <source>
        <dbReference type="EMBL" id="GFP79880.1"/>
    </source>
</evidence>
<dbReference type="Gene3D" id="1.10.10.10">
    <property type="entry name" value="Winged helix-like DNA-binding domain superfamily/Winged helix DNA-binding domain"/>
    <property type="match status" value="1"/>
</dbReference>
<name>A0A830AYH7_9LAMI</name>
<dbReference type="Gene3D" id="1.10.8.430">
    <property type="entry name" value="Helical domain of apoptotic protease-activating factors"/>
    <property type="match status" value="1"/>
</dbReference>
<dbReference type="InterPro" id="IPR042197">
    <property type="entry name" value="Apaf_helical"/>
</dbReference>
<dbReference type="EMBL" id="BMAC01000014">
    <property type="protein sequence ID" value="GFP79880.1"/>
    <property type="molecule type" value="Genomic_DNA"/>
</dbReference>
<dbReference type="InterPro" id="IPR002182">
    <property type="entry name" value="NB-ARC"/>
</dbReference>
<evidence type="ECO:0000256" key="8">
    <source>
        <dbReference type="ARBA" id="ARBA00022741"/>
    </source>
</evidence>
<evidence type="ECO:0000259" key="12">
    <source>
        <dbReference type="Pfam" id="PF23559"/>
    </source>
</evidence>
<keyword evidence="14" id="KW-1185">Reference proteome</keyword>
<dbReference type="SUPFAM" id="SSF52058">
    <property type="entry name" value="L domain-like"/>
    <property type="match status" value="1"/>
</dbReference>
<dbReference type="GO" id="GO:0043531">
    <property type="term" value="F:ADP binding"/>
    <property type="evidence" value="ECO:0007669"/>
    <property type="project" value="InterPro"/>
</dbReference>
<evidence type="ECO:0000256" key="9">
    <source>
        <dbReference type="ARBA" id="ARBA00022821"/>
    </source>
</evidence>
<dbReference type="InterPro" id="IPR044974">
    <property type="entry name" value="Disease_R_plants"/>
</dbReference>
<evidence type="ECO:0000256" key="4">
    <source>
        <dbReference type="ARBA" id="ARBA00022490"/>
    </source>
</evidence>
<dbReference type="GO" id="GO:0005737">
    <property type="term" value="C:cytoplasm"/>
    <property type="evidence" value="ECO:0007669"/>
    <property type="project" value="UniProtKB-SubCell"/>
</dbReference>
<dbReference type="FunFam" id="1.10.10.10:FF:000322">
    <property type="entry name" value="Probable disease resistance protein At1g63360"/>
    <property type="match status" value="1"/>
</dbReference>
<dbReference type="OrthoDB" id="912582at2759"/>
<dbReference type="GO" id="GO:0005524">
    <property type="term" value="F:ATP binding"/>
    <property type="evidence" value="ECO:0007669"/>
    <property type="project" value="UniProtKB-KW"/>
</dbReference>
<comment type="similarity">
    <text evidence="3">Belongs to the disease resistance NB-LRR family.</text>
</comment>
<evidence type="ECO:0000256" key="7">
    <source>
        <dbReference type="ARBA" id="ARBA00022737"/>
    </source>
</evidence>
<dbReference type="InterPro" id="IPR032675">
    <property type="entry name" value="LRR_dom_sf"/>
</dbReference>
<accession>A0A830AYH7</accession>
<evidence type="ECO:0000256" key="1">
    <source>
        <dbReference type="ARBA" id="ARBA00002074"/>
    </source>
</evidence>
<keyword evidence="8" id="KW-0547">Nucleotide-binding</keyword>
<keyword evidence="6" id="KW-0381">Hypersensitive response</keyword>
<evidence type="ECO:0000259" key="11">
    <source>
        <dbReference type="Pfam" id="PF00931"/>
    </source>
</evidence>
<dbReference type="AlphaFoldDB" id="A0A830AYH7"/>
<dbReference type="Proteomes" id="UP000653305">
    <property type="component" value="Unassembled WGS sequence"/>
</dbReference>
<dbReference type="Gene3D" id="3.80.10.10">
    <property type="entry name" value="Ribonuclease Inhibitor"/>
    <property type="match status" value="1"/>
</dbReference>
<dbReference type="InterPro" id="IPR058922">
    <property type="entry name" value="WHD_DRP"/>
</dbReference>
<comment type="subcellular location">
    <subcellularLocation>
        <location evidence="2">Cytoplasm</location>
    </subcellularLocation>
</comment>
<dbReference type="PANTHER" id="PTHR23155">
    <property type="entry name" value="DISEASE RESISTANCE PROTEIN RP"/>
    <property type="match status" value="1"/>
</dbReference>
<sequence length="707" mass="80990">MKEECNKELLSDPEEEDNNVVSWRYDDFGETTSDVVGLSRDVDIVYNKLSLPFSTLVLVGMAGIGKTALAKEVFAYISRRLINEYSAWVKVGPKPRLKQILQEKTEEKLAKYLFESLKGTRYLIVLDDVWHGHVIEDLTRIIGYNNRNGRILVTTRLREVASGAYPVHKMRFLNGEESWCLLRDKVFGEESSSCPGELTKVGKKIAENCQGLPVLILEVAKILFKDKKTVEYWNEVAEKRNSVFSDANDRIFEVLFPSYENLPQHLKACFLYMGVFPQDCEIPCSKLIKLWSVEEFLDQPSKFINFKDFGMKCINDLVSGSLVIVHKKSSNDAIKTCSLHCAVWHLCVTEAQRNRFFHILNSRADGLGEGVKSQHRLCVHNNVLCATDTIVNSTARSLLCTGPYYRYPVPICFGLKLLRVLDALSIRLYEFPMEALKLVQLRYLALTYNGDVPRSISQLWNLQFIWDMKELKHLQVVGSDLPEPCNGDVLPNLVTLLDVSVQSCTKGVLEGLPNLEKLGTRIELVLNNYDDFEPSTCFDYVFRIHKLESFECVVLNPKLDNEAIIVPRSLGSHFPESLKRVSLSGVGCPWEDMKAIASLPNLEVLKLRCYAFRGPEWATGEWEFQRLRFLLIEDSDLENWRAPFSSFQDIRRLIIRHCYKLQDIPLMFRARAKIEVVDCNPLAVTVKEPVRVRAIIPYYSWIENLKS</sequence>
<evidence type="ECO:0000256" key="2">
    <source>
        <dbReference type="ARBA" id="ARBA00004496"/>
    </source>
</evidence>
<evidence type="ECO:0000256" key="10">
    <source>
        <dbReference type="ARBA" id="ARBA00022840"/>
    </source>
</evidence>
<organism evidence="13 14">
    <name type="scientific">Phtheirospermum japonicum</name>
    <dbReference type="NCBI Taxonomy" id="374723"/>
    <lineage>
        <taxon>Eukaryota</taxon>
        <taxon>Viridiplantae</taxon>
        <taxon>Streptophyta</taxon>
        <taxon>Embryophyta</taxon>
        <taxon>Tracheophyta</taxon>
        <taxon>Spermatophyta</taxon>
        <taxon>Magnoliopsida</taxon>
        <taxon>eudicotyledons</taxon>
        <taxon>Gunneridae</taxon>
        <taxon>Pentapetalae</taxon>
        <taxon>asterids</taxon>
        <taxon>lamiids</taxon>
        <taxon>Lamiales</taxon>
        <taxon>Orobanchaceae</taxon>
        <taxon>Orobanchaceae incertae sedis</taxon>
        <taxon>Phtheirospermum</taxon>
    </lineage>
</organism>
<dbReference type="Pfam" id="PF00931">
    <property type="entry name" value="NB-ARC"/>
    <property type="match status" value="1"/>
</dbReference>
<proteinExistence type="inferred from homology"/>
<evidence type="ECO:0000313" key="14">
    <source>
        <dbReference type="Proteomes" id="UP000653305"/>
    </source>
</evidence>
<dbReference type="GO" id="GO:0009626">
    <property type="term" value="P:plant-type hypersensitive response"/>
    <property type="evidence" value="ECO:0007669"/>
    <property type="project" value="UniProtKB-KW"/>
</dbReference>
<keyword evidence="7" id="KW-0677">Repeat</keyword>
<keyword evidence="9" id="KW-0611">Plant defense</keyword>
<feature type="domain" description="NB-ARC" evidence="11">
    <location>
        <begin position="42"/>
        <end position="190"/>
    </location>
</feature>
<gene>
    <name evidence="13" type="ORF">PHJA_000131400</name>
</gene>
<feature type="domain" description="Disease resistance protein winged helix" evidence="12">
    <location>
        <begin position="275"/>
        <end position="346"/>
    </location>
</feature>
<comment type="function">
    <text evidence="1">Confers resistance to late blight (Phytophthora infestans) races carrying the avirulence gene Avr1. Resistance proteins guard the plant against pathogens that contain an appropriate avirulence protein via an indirect interaction with this avirulence protein. That triggers a defense system including the hypersensitive response, which restricts the pathogen growth.</text>
</comment>
<dbReference type="Gene3D" id="3.40.50.300">
    <property type="entry name" value="P-loop containing nucleotide triphosphate hydrolases"/>
    <property type="match status" value="1"/>
</dbReference>
<protein>
    <submittedName>
        <fullName evidence="13">Putative late blight resistance protein homolog r1a-6</fullName>
    </submittedName>
</protein>
<evidence type="ECO:0000256" key="6">
    <source>
        <dbReference type="ARBA" id="ARBA00022667"/>
    </source>
</evidence>
<keyword evidence="10" id="KW-0067">ATP-binding</keyword>
<dbReference type="Pfam" id="PF23559">
    <property type="entry name" value="WHD_DRP"/>
    <property type="match status" value="1"/>
</dbReference>
<dbReference type="InterPro" id="IPR027417">
    <property type="entry name" value="P-loop_NTPase"/>
</dbReference>
<dbReference type="InterPro" id="IPR036388">
    <property type="entry name" value="WH-like_DNA-bd_sf"/>
</dbReference>
<evidence type="ECO:0000256" key="3">
    <source>
        <dbReference type="ARBA" id="ARBA00008894"/>
    </source>
</evidence>